<feature type="compositionally biased region" description="Polar residues" evidence="1">
    <location>
        <begin position="73"/>
        <end position="82"/>
    </location>
</feature>
<dbReference type="AlphaFoldDB" id="A0A8E2EKR5"/>
<dbReference type="Proteomes" id="UP000250266">
    <property type="component" value="Unassembled WGS sequence"/>
</dbReference>
<evidence type="ECO:0000256" key="1">
    <source>
        <dbReference type="SAM" id="MobiDB-lite"/>
    </source>
</evidence>
<gene>
    <name evidence="2" type="ORF">K432DRAFT_377329</name>
</gene>
<organism evidence="2 3">
    <name type="scientific">Lepidopterella palustris CBS 459.81</name>
    <dbReference type="NCBI Taxonomy" id="1314670"/>
    <lineage>
        <taxon>Eukaryota</taxon>
        <taxon>Fungi</taxon>
        <taxon>Dikarya</taxon>
        <taxon>Ascomycota</taxon>
        <taxon>Pezizomycotina</taxon>
        <taxon>Dothideomycetes</taxon>
        <taxon>Pleosporomycetidae</taxon>
        <taxon>Mytilinidiales</taxon>
        <taxon>Argynnaceae</taxon>
        <taxon>Lepidopterella</taxon>
    </lineage>
</organism>
<proteinExistence type="predicted"/>
<evidence type="ECO:0000313" key="2">
    <source>
        <dbReference type="EMBL" id="OCK85816.1"/>
    </source>
</evidence>
<evidence type="ECO:0000313" key="3">
    <source>
        <dbReference type="Proteomes" id="UP000250266"/>
    </source>
</evidence>
<protein>
    <submittedName>
        <fullName evidence="2">Uncharacterized protein</fullName>
    </submittedName>
</protein>
<name>A0A8E2EKR5_9PEZI</name>
<feature type="region of interest" description="Disordered" evidence="1">
    <location>
        <begin position="49"/>
        <end position="82"/>
    </location>
</feature>
<feature type="compositionally biased region" description="Polar residues" evidence="1">
    <location>
        <begin position="50"/>
        <end position="64"/>
    </location>
</feature>
<reference evidence="2 3" key="1">
    <citation type="journal article" date="2016" name="Nat. Commun.">
        <title>Ectomycorrhizal ecology is imprinted in the genome of the dominant symbiotic fungus Cenococcum geophilum.</title>
        <authorList>
            <consortium name="DOE Joint Genome Institute"/>
            <person name="Peter M."/>
            <person name="Kohler A."/>
            <person name="Ohm R.A."/>
            <person name="Kuo A."/>
            <person name="Krutzmann J."/>
            <person name="Morin E."/>
            <person name="Arend M."/>
            <person name="Barry K.W."/>
            <person name="Binder M."/>
            <person name="Choi C."/>
            <person name="Clum A."/>
            <person name="Copeland A."/>
            <person name="Grisel N."/>
            <person name="Haridas S."/>
            <person name="Kipfer T."/>
            <person name="LaButti K."/>
            <person name="Lindquist E."/>
            <person name="Lipzen A."/>
            <person name="Maire R."/>
            <person name="Meier B."/>
            <person name="Mihaltcheva S."/>
            <person name="Molinier V."/>
            <person name="Murat C."/>
            <person name="Poggeler S."/>
            <person name="Quandt C.A."/>
            <person name="Sperisen C."/>
            <person name="Tritt A."/>
            <person name="Tisserant E."/>
            <person name="Crous P.W."/>
            <person name="Henrissat B."/>
            <person name="Nehls U."/>
            <person name="Egli S."/>
            <person name="Spatafora J.W."/>
            <person name="Grigoriev I.V."/>
            <person name="Martin F.M."/>
        </authorList>
    </citation>
    <scope>NUCLEOTIDE SEQUENCE [LARGE SCALE GENOMIC DNA]</scope>
    <source>
        <strain evidence="2 3">CBS 459.81</strain>
    </source>
</reference>
<sequence length="136" mass="14909">MNVWGDASLAQIKVCYRNRTVIVLEAIMSAFDRQRHTRHTAAYSGLLSLHSPTLPKNQQGSVSRSGKRPSAMHTKTPSRFSSSATCIIRKDPHVKNIPSTSRSAVGKTELLATESCHVHISSAHTRTDYVSSVNPP</sequence>
<accession>A0A8E2EKR5</accession>
<dbReference type="EMBL" id="KV744813">
    <property type="protein sequence ID" value="OCK85816.1"/>
    <property type="molecule type" value="Genomic_DNA"/>
</dbReference>
<keyword evidence="3" id="KW-1185">Reference proteome</keyword>